<evidence type="ECO:0000259" key="14">
    <source>
        <dbReference type="Pfam" id="PF00593"/>
    </source>
</evidence>
<organism evidence="16">
    <name type="scientific">Salmonella enterica</name>
    <name type="common">Salmonella choleraesuis</name>
    <dbReference type="NCBI Taxonomy" id="28901"/>
    <lineage>
        <taxon>Bacteria</taxon>
        <taxon>Pseudomonadati</taxon>
        <taxon>Pseudomonadota</taxon>
        <taxon>Gammaproteobacteria</taxon>
        <taxon>Enterobacterales</taxon>
        <taxon>Enterobacteriaceae</taxon>
        <taxon>Salmonella</taxon>
    </lineage>
</organism>
<evidence type="ECO:0000256" key="8">
    <source>
        <dbReference type="ARBA" id="ARBA00023136"/>
    </source>
</evidence>
<evidence type="ECO:0000259" key="15">
    <source>
        <dbReference type="Pfam" id="PF07715"/>
    </source>
</evidence>
<dbReference type="PROSITE" id="PS00430">
    <property type="entry name" value="TONB_DEPENDENT_REC_1"/>
    <property type="match status" value="1"/>
</dbReference>
<proteinExistence type="inferred from homology"/>
<evidence type="ECO:0000256" key="13">
    <source>
        <dbReference type="SAM" id="SignalP"/>
    </source>
</evidence>
<comment type="subcellular location">
    <subcellularLocation>
        <location evidence="1 10">Cell outer membrane</location>
        <topology evidence="1 10">Multi-pass membrane protein</topology>
    </subcellularLocation>
</comment>
<feature type="chain" id="PRO_5026316689" evidence="13">
    <location>
        <begin position="20"/>
        <end position="700"/>
    </location>
</feature>
<keyword evidence="9 10" id="KW-0998">Cell outer membrane</keyword>
<evidence type="ECO:0000256" key="2">
    <source>
        <dbReference type="ARBA" id="ARBA00022448"/>
    </source>
</evidence>
<dbReference type="InterPro" id="IPR010916">
    <property type="entry name" value="TonB_box_CS"/>
</dbReference>
<keyword evidence="7 11" id="KW-0798">TonB box</keyword>
<dbReference type="GO" id="GO:0015344">
    <property type="term" value="F:siderophore uptake transmembrane transporter activity"/>
    <property type="evidence" value="ECO:0007669"/>
    <property type="project" value="TreeGrafter"/>
</dbReference>
<dbReference type="InterPro" id="IPR012910">
    <property type="entry name" value="Plug_dom"/>
</dbReference>
<sequence>MIKKSLTVALGCFSLPGIAAGNTDAEESMVVTASGYEQKITDAAASVSVISRQELERKNYTDLGQALNGIEGVDVQSSTGKTGGLDISIRGMPSNYTLILIDGIRQNVSGDVTPNGFGTMNTSFMPPLSAIDHIEIIRGPMSTLYGSDAIGGVVNIITRKTPEHWSTSINASQNFQEHNKWGNASTLGFWTGGPLMDKKLSLSLRGNTLYRQGSSITSLNENANTRTPFPTQENNYNVGGRLALSLSESNEIWLDTDIARQRYDNSKGQLGPVGTRGGGYENVVRYQRNRFTVGHDTTFSAGTWKSTVTYNETSNRGRLLVPGSLVRNKRDHTGEPRELKNTNTIVDSTFLLPVGDSHLLTMGGEYQDARMKDGVVMINTGDYFRQKSWSLYGEDDWQLLEPLTLTYGARYEKHDAFGGHISPRAYLVWNSTDHITVKGGVSTGYRTPNLSQLHDGISGVTGQGTINTVGNPQLKPESSTSTEMGVYFDDGNGLSANITGFYTHFSNKIISREIDNVTRSYINSGKARTDGVELAAGIPLWSQDWKMNVNYTFTDSRQLDGENKGAPLSYTPKHVANIRLDWQTTPDIMAWLKIQYRGKSPRFIQTYSHLTPVQKAVYDARGESLKASTVADIGASWKAMKNLTFSAMVNNILDKDFSGVETYKSGNQTTYAGDYFQTAASTTGYVIPGRNFWLSASYEF</sequence>
<keyword evidence="4 10" id="KW-0812">Transmembrane</keyword>
<evidence type="ECO:0000256" key="10">
    <source>
        <dbReference type="PROSITE-ProRule" id="PRU01360"/>
    </source>
</evidence>
<feature type="signal peptide" evidence="13">
    <location>
        <begin position="1"/>
        <end position="19"/>
    </location>
</feature>
<dbReference type="Gene3D" id="2.170.130.10">
    <property type="entry name" value="TonB-dependent receptor, plug domain"/>
    <property type="match status" value="1"/>
</dbReference>
<dbReference type="Pfam" id="PF00593">
    <property type="entry name" value="TonB_dep_Rec_b-barrel"/>
    <property type="match status" value="1"/>
</dbReference>
<feature type="domain" description="TonB-dependent receptor plug" evidence="15">
    <location>
        <begin position="41"/>
        <end position="153"/>
    </location>
</feature>
<keyword evidence="16" id="KW-0675">Receptor</keyword>
<dbReference type="EMBL" id="AAGIQQ010000048">
    <property type="protein sequence ID" value="EBO4819221.1"/>
    <property type="molecule type" value="Genomic_DNA"/>
</dbReference>
<evidence type="ECO:0000256" key="3">
    <source>
        <dbReference type="ARBA" id="ARBA00022452"/>
    </source>
</evidence>
<evidence type="ECO:0000256" key="9">
    <source>
        <dbReference type="ARBA" id="ARBA00023237"/>
    </source>
</evidence>
<name>A0A5U0PXP5_SALER</name>
<dbReference type="NCBIfam" id="NF010012">
    <property type="entry name" value="PRK13486.1"/>
    <property type="match status" value="1"/>
</dbReference>
<dbReference type="InterPro" id="IPR000531">
    <property type="entry name" value="Beta-barrel_TonB"/>
</dbReference>
<comment type="caution">
    <text evidence="16">The sequence shown here is derived from an EMBL/GenBank/DDBJ whole genome shotgun (WGS) entry which is preliminary data.</text>
</comment>
<dbReference type="AlphaFoldDB" id="A0A5U0PXP5"/>
<evidence type="ECO:0000256" key="1">
    <source>
        <dbReference type="ARBA" id="ARBA00004571"/>
    </source>
</evidence>
<dbReference type="PANTHER" id="PTHR30069">
    <property type="entry name" value="TONB-DEPENDENT OUTER MEMBRANE RECEPTOR"/>
    <property type="match status" value="1"/>
</dbReference>
<evidence type="ECO:0000313" key="16">
    <source>
        <dbReference type="EMBL" id="EBO4819221.1"/>
    </source>
</evidence>
<keyword evidence="5 13" id="KW-0732">Signal</keyword>
<dbReference type="PANTHER" id="PTHR30069:SF53">
    <property type="entry name" value="COLICIN I RECEPTOR-RELATED"/>
    <property type="match status" value="1"/>
</dbReference>
<keyword evidence="2 10" id="KW-0813">Transport</keyword>
<evidence type="ECO:0000256" key="7">
    <source>
        <dbReference type="ARBA" id="ARBA00023077"/>
    </source>
</evidence>
<dbReference type="PROSITE" id="PS52016">
    <property type="entry name" value="TONB_DEPENDENT_REC_3"/>
    <property type="match status" value="1"/>
</dbReference>
<protein>
    <submittedName>
        <fullName evidence="16">TonB-dependent receptor</fullName>
    </submittedName>
</protein>
<keyword evidence="6" id="KW-0406">Ion transport</keyword>
<accession>A0A5U0PXP5</accession>
<keyword evidence="3 10" id="KW-1134">Transmembrane beta strand</keyword>
<gene>
    <name evidence="16" type="ORF">DOF42_23480</name>
</gene>
<feature type="domain" description="TonB-dependent receptor-like beta-barrel" evidence="14">
    <location>
        <begin position="268"/>
        <end position="652"/>
    </location>
</feature>
<dbReference type="GO" id="GO:0009279">
    <property type="term" value="C:cell outer membrane"/>
    <property type="evidence" value="ECO:0007669"/>
    <property type="project" value="UniProtKB-SubCell"/>
</dbReference>
<reference evidence="16" key="1">
    <citation type="submission" date="2018-06" db="EMBL/GenBank/DDBJ databases">
        <authorList>
            <consortium name="PulseNet: The National Subtyping Network for Foodborne Disease Surveillance"/>
            <person name="Tarr C.L."/>
            <person name="Trees E."/>
            <person name="Katz L.S."/>
            <person name="Carleton-Romer H.A."/>
            <person name="Stroika S."/>
            <person name="Kucerova Z."/>
            <person name="Roache K.F."/>
            <person name="Sabol A.L."/>
            <person name="Besser J."/>
            <person name="Gerner-Smidt P."/>
        </authorList>
    </citation>
    <scope>NUCLEOTIDE SEQUENCE</scope>
    <source>
        <strain evidence="16">PNUSAS043090</strain>
    </source>
</reference>
<evidence type="ECO:0000256" key="5">
    <source>
        <dbReference type="ARBA" id="ARBA00022729"/>
    </source>
</evidence>
<evidence type="ECO:0000256" key="6">
    <source>
        <dbReference type="ARBA" id="ARBA00023065"/>
    </source>
</evidence>
<evidence type="ECO:0000256" key="11">
    <source>
        <dbReference type="PROSITE-ProRule" id="PRU10143"/>
    </source>
</evidence>
<evidence type="ECO:0000256" key="4">
    <source>
        <dbReference type="ARBA" id="ARBA00022692"/>
    </source>
</evidence>
<comment type="similarity">
    <text evidence="10 12">Belongs to the TonB-dependent receptor family.</text>
</comment>
<dbReference type="GO" id="GO:0044718">
    <property type="term" value="P:siderophore transmembrane transport"/>
    <property type="evidence" value="ECO:0007669"/>
    <property type="project" value="TreeGrafter"/>
</dbReference>
<dbReference type="InterPro" id="IPR039426">
    <property type="entry name" value="TonB-dep_rcpt-like"/>
</dbReference>
<dbReference type="InterPro" id="IPR036942">
    <property type="entry name" value="Beta-barrel_TonB_sf"/>
</dbReference>
<dbReference type="Pfam" id="PF07715">
    <property type="entry name" value="Plug"/>
    <property type="match status" value="1"/>
</dbReference>
<feature type="short sequence motif" description="TonB box" evidence="11">
    <location>
        <begin position="28"/>
        <end position="34"/>
    </location>
</feature>
<dbReference type="InterPro" id="IPR037066">
    <property type="entry name" value="Plug_dom_sf"/>
</dbReference>
<evidence type="ECO:0000256" key="12">
    <source>
        <dbReference type="RuleBase" id="RU003357"/>
    </source>
</evidence>
<dbReference type="SUPFAM" id="SSF56935">
    <property type="entry name" value="Porins"/>
    <property type="match status" value="1"/>
</dbReference>
<dbReference type="CDD" id="cd01347">
    <property type="entry name" value="ligand_gated_channel"/>
    <property type="match status" value="1"/>
</dbReference>
<dbReference type="Gene3D" id="2.40.170.20">
    <property type="entry name" value="TonB-dependent receptor, beta-barrel domain"/>
    <property type="match status" value="1"/>
</dbReference>
<keyword evidence="8 10" id="KW-0472">Membrane</keyword>